<evidence type="ECO:0000256" key="4">
    <source>
        <dbReference type="ARBA" id="ARBA00022927"/>
    </source>
</evidence>
<comment type="subcellular location">
    <subcellularLocation>
        <location evidence="1">Endoplasmic reticulum</location>
    </subcellularLocation>
</comment>
<evidence type="ECO:0000256" key="3">
    <source>
        <dbReference type="ARBA" id="ARBA00022824"/>
    </source>
</evidence>
<feature type="domain" description="Neuroblastoma-amplified sequence N-terminal" evidence="7">
    <location>
        <begin position="92"/>
        <end position="400"/>
    </location>
</feature>
<proteinExistence type="predicted"/>
<organism evidence="8 9">
    <name type="scientific">Synchytrium microbalum</name>
    <dbReference type="NCBI Taxonomy" id="1806994"/>
    <lineage>
        <taxon>Eukaryota</taxon>
        <taxon>Fungi</taxon>
        <taxon>Fungi incertae sedis</taxon>
        <taxon>Chytridiomycota</taxon>
        <taxon>Chytridiomycota incertae sedis</taxon>
        <taxon>Chytridiomycetes</taxon>
        <taxon>Synchytriales</taxon>
        <taxon>Synchytriaceae</taxon>
        <taxon>Synchytrium</taxon>
    </lineage>
</organism>
<name>A0A507CE03_9FUNG</name>
<gene>
    <name evidence="8" type="ORF">SmJEL517_g01994</name>
</gene>
<keyword evidence="3" id="KW-0256">Endoplasmic reticulum</keyword>
<evidence type="ECO:0000259" key="7">
    <source>
        <dbReference type="Pfam" id="PF15492"/>
    </source>
</evidence>
<accession>A0A507CE03</accession>
<feature type="region of interest" description="Disordered" evidence="5">
    <location>
        <begin position="281"/>
        <end position="302"/>
    </location>
</feature>
<dbReference type="STRING" id="1806994.A0A507CE03"/>
<dbReference type="Gene3D" id="2.130.10.10">
    <property type="entry name" value="YVTN repeat-like/Quinoprotein amine dehydrogenase"/>
    <property type="match status" value="1"/>
</dbReference>
<evidence type="ECO:0000256" key="1">
    <source>
        <dbReference type="ARBA" id="ARBA00004240"/>
    </source>
</evidence>
<keyword evidence="2" id="KW-0813">Transport</keyword>
<dbReference type="InterPro" id="IPR011044">
    <property type="entry name" value="Quino_amine_DH_bsu"/>
</dbReference>
<keyword evidence="4" id="KW-0653">Protein transport</keyword>
<dbReference type="GO" id="GO:0000149">
    <property type="term" value="F:SNARE binding"/>
    <property type="evidence" value="ECO:0007669"/>
    <property type="project" value="TreeGrafter"/>
</dbReference>
<evidence type="ECO:0000259" key="6">
    <source>
        <dbReference type="Pfam" id="PF08314"/>
    </source>
</evidence>
<dbReference type="InterPro" id="IPR015943">
    <property type="entry name" value="WD40/YVTN_repeat-like_dom_sf"/>
</dbReference>
<dbReference type="InterPro" id="IPR013244">
    <property type="entry name" value="Sec39_domain"/>
</dbReference>
<dbReference type="PANTHER" id="PTHR15922:SF2">
    <property type="entry name" value="NBAS SUBUNIT OF NRZ TETHERING COMPLEX"/>
    <property type="match status" value="1"/>
</dbReference>
<dbReference type="SUPFAM" id="SSF50969">
    <property type="entry name" value="YVTN repeat-like/Quinoprotein amine dehydrogenase"/>
    <property type="match status" value="1"/>
</dbReference>
<reference evidence="8 9" key="1">
    <citation type="journal article" date="2019" name="Sci. Rep.">
        <title>Comparative genomics of chytrid fungi reveal insights into the obligate biotrophic and pathogenic lifestyle of Synchytrium endobioticum.</title>
        <authorList>
            <person name="van de Vossenberg B.T.L.H."/>
            <person name="Warris S."/>
            <person name="Nguyen H.D.T."/>
            <person name="van Gent-Pelzer M.P.E."/>
            <person name="Joly D.L."/>
            <person name="van de Geest H.C."/>
            <person name="Bonants P.J.M."/>
            <person name="Smith D.S."/>
            <person name="Levesque C.A."/>
            <person name="van der Lee T.A.J."/>
        </authorList>
    </citation>
    <scope>NUCLEOTIDE SEQUENCE [LARGE SCALE GENOMIC DNA]</scope>
    <source>
        <strain evidence="8 9">JEL517</strain>
    </source>
</reference>
<dbReference type="OrthoDB" id="27490at2759"/>
<evidence type="ECO:0000256" key="5">
    <source>
        <dbReference type="SAM" id="MobiDB-lite"/>
    </source>
</evidence>
<evidence type="ECO:0008006" key="10">
    <source>
        <dbReference type="Google" id="ProtNLM"/>
    </source>
</evidence>
<keyword evidence="9" id="KW-1185">Reference proteome</keyword>
<dbReference type="GO" id="GO:0015031">
    <property type="term" value="P:protein transport"/>
    <property type="evidence" value="ECO:0007669"/>
    <property type="project" value="UniProtKB-KW"/>
</dbReference>
<protein>
    <recommendedName>
        <fullName evidence="10">Sec39 domain-containing protein</fullName>
    </recommendedName>
</protein>
<comment type="caution">
    <text evidence="8">The sequence shown here is derived from an EMBL/GenBank/DDBJ whole genome shotgun (WGS) entry which is preliminary data.</text>
</comment>
<evidence type="ECO:0000313" key="9">
    <source>
        <dbReference type="Proteomes" id="UP000319731"/>
    </source>
</evidence>
<dbReference type="InterPro" id="IPR029145">
    <property type="entry name" value="NBAS_N"/>
</dbReference>
<evidence type="ECO:0000313" key="8">
    <source>
        <dbReference type="EMBL" id="TPX35805.1"/>
    </source>
</evidence>
<feature type="domain" description="Sec39" evidence="6">
    <location>
        <begin position="663"/>
        <end position="1302"/>
    </location>
</feature>
<sequence length="2319" mass="256781">MSELLYELVPVTEWLPDGDRHPTSTKYTTASPASLPSIIRDHDIWVFLVSLFHYIVAWFTRILFTTNDTITSQFGSISPGVVSLIESQRGPWKLAVSPDGAKVAVLLDDRIEIRSCLNPASNVHVREFGVKDSALAWRQLAWSSDSQIVACSESNGTIHVLLDDATEVAVIKHEKISDPVAGFAFFKLQQPVSHDGATYDHQLVVVSYMASARSYLINLDGLIETKQDVVRISKRSQGRPSSIVYWRKLSFRHRHAWIAAVVFDPDTFILYLGGQPPRTHLDATTSQIQHQHNAPHESSKSVSAWSLIPTAPYSQESDGTKSSERSDGRSLFSSLKNAFRGAPAIKEVIADMVHHLALSPDCSRLFAVDAGGYVRLWEARHFRLVKEWTTSELSKMADVNDNSKVSSISWMSESVVGLVFDDGAVTFNHVPSLSLVSRERFLPHCSISGPTSNGLLVLEVQTACTLLRIHGAKMEVIQSDLRLNDENLDGKEKDQEGELITVTQRRFNLVRLTTLTPLDCLTKCIDRKQYELASELVKRFGLSEESLRKAQWLDAPVDETTIKSYLARIKDVEWVLNTCKSRVGTTPGATRALLKHGIKITSAFNADDVLRRLPNSIEMCGHRIQLWYFLDLLDTHESIYVDAGLPDYGEHYGWFRGLSILDLAVGFALDGNCTALEALLTRHGHQILPYRMSLLELLPGSTAPTSYYRLLPQFQNTVEVPYIVMPWRKSDWSESPSVLSIVDWKPPLTLSVIQRTQITVPNVRDWLVGRIRFVEAAGLPNLALELAKMSTSRYDLNELVWDLTNLSTLIYERYSPGSSDVVNLNLSTMETASELDIIGMFMSLGFELLEVARRFVAPFLQRANLKRRKRGIAGDSARVFGDWIVSKATEGKEGMDLAVRILEISADEAPIDKRVIQSRIIQAQIVLETAYLATETVPLSMLERLAACAPDLYEIGALNEIGSVDDSQDEALLDDLNVRLEVLKCHLAAIRILARHKVPKALSWLSSVSDHVAQQKALCTQLVRRFARDDSASALGKTDVSDTVWKALFDDMMELRALGVLGLVELDEIYRQFIAVALSAGRFGLVRDLVSGVKDMPPLSEEEIETLILDASREFYDNAESGDMTLGLMKMAYDCLRILPSKSRIRSEMDLIEATHALSRIADLEILPMQIRMSTDRIALIPKALKASPNTIGNAEKWLDIARKLSPPKSDSLLTEIRVRSYIADTAIDSENWEVATTQCNGLVLMVPETQVIDAVWQVCYRLSTHPKYPDVNDKIKLLGHVTALCPPSRIGDALDSWSRAAVESEFVKYLGYDAPTDFTDMADKVLNALPSDTSPQSDGLIINEFYQKPLTTSSVDVYTCDADRDDKRIRRLNMIKLLTRIESLAQSEDSKSVAKFIQAGSLETGASSRISALDLAQAAWKSDAALALVSLLNIEISQMDSFFDTIPPTTYNEQFAIYAYALRAVLGLTSAESPSAIQDIALYTPSAIALAGQALKQVLAGKSEQPVDAWKMAKESLDHGLICSERAKDRRQQSVVKEVASRKGVDADKFSNDPQYRRESLLALAETVEVSGLADAIKSAEQFGVGIYDICIHHICWLFRQKQLPVSVLRSRINAVRERLMRDTAQTLQCLRVLHSDIAVNDHERLVLLYGLIRRCVDSTDPDLSARLAWRVALAEDLAARTDFVQKDLRLVIKLNSTGASGYLDLWKTTPTREFADALVELLPRMLDLQPESVFPDEAEYARSDTQVKDVAHLLYRAHVANLQAAIGSANDSNVIIDEIDEMLPQLSLHDAGEVVHDLALTRVLSVSARLQLIEHALTLSDGETADLDSLHSIYQQLHFIHSVSKLSDPSTEEKLSAMMMEKIEWTATNNRENLSEVIVSLILDKTSPHLVYGLATLASTLDVPIDVCQIYQRVLRDILKSKSLEDVERAEGVIQAVTQCVVFGDDDVEGGGWNTESGIEASLTKVELIMRDEVVRLMEDSNVDPGVKLACADIIEKNYPGDTSVVQKLQQAKMAALVKESFGMDISSTDAETPESRRALFVNLLQSARNTSTSQSLLTLLEGWSQTESVNAEYIINCWRDVLLKFAEGSEYQLLLEARLSLPSDGILSEEVEAQLLNLLNGQDPIQHLLHGFLSDRQSIVSTTVEALGAYKTTSTSKSLPPRNMFTRLVFLMACGRGLASQLVISPLWSLVTTSLLDTTPQMSDTIECRRAIVSATIADLTVAGHITAAAGLATQYMVSGSETILGLSAHVGVLRRLLGMGGSSTSSMAAPSRRTNVEVSKDESIEARVLVRVVAGLPDIKEKSGEALGQLNSRVG</sequence>
<dbReference type="PANTHER" id="PTHR15922">
    <property type="entry name" value="NEUROBLASTOMA-AMPLIFIED SEQUENCE"/>
    <property type="match status" value="1"/>
</dbReference>
<dbReference type="GO" id="GO:0070939">
    <property type="term" value="C:Dsl1/NZR complex"/>
    <property type="evidence" value="ECO:0007669"/>
    <property type="project" value="TreeGrafter"/>
</dbReference>
<feature type="compositionally biased region" description="Polar residues" evidence="5">
    <location>
        <begin position="282"/>
        <end position="292"/>
    </location>
</feature>
<evidence type="ECO:0000256" key="2">
    <source>
        <dbReference type="ARBA" id="ARBA00022448"/>
    </source>
</evidence>
<dbReference type="GeneID" id="42003219"/>
<dbReference type="GO" id="GO:0006890">
    <property type="term" value="P:retrograde vesicle-mediated transport, Golgi to endoplasmic reticulum"/>
    <property type="evidence" value="ECO:0007669"/>
    <property type="project" value="InterPro"/>
</dbReference>
<dbReference type="EMBL" id="QEAO01000007">
    <property type="protein sequence ID" value="TPX35805.1"/>
    <property type="molecule type" value="Genomic_DNA"/>
</dbReference>
<dbReference type="Pfam" id="PF08314">
    <property type="entry name" value="Sec39"/>
    <property type="match status" value="1"/>
</dbReference>
<dbReference type="Pfam" id="PF15492">
    <property type="entry name" value="Nbas_N"/>
    <property type="match status" value="1"/>
</dbReference>
<dbReference type="Proteomes" id="UP000319731">
    <property type="component" value="Unassembled WGS sequence"/>
</dbReference>
<dbReference type="RefSeq" id="XP_031026237.1">
    <property type="nucleotide sequence ID" value="XM_031167922.1"/>
</dbReference>